<proteinExistence type="predicted"/>
<dbReference type="EMBL" id="CP002326">
    <property type="protein sequence ID" value="ADQ41765.1"/>
    <property type="molecule type" value="Genomic_DNA"/>
</dbReference>
<name>E4S6Y2_CALA7</name>
<dbReference type="AlphaFoldDB" id="E4S6Y2"/>
<feature type="transmembrane region" description="Helical" evidence="1">
    <location>
        <begin position="35"/>
        <end position="53"/>
    </location>
</feature>
<evidence type="ECO:0000313" key="3">
    <source>
        <dbReference type="Proteomes" id="UP000009256"/>
    </source>
</evidence>
<accession>E4S6Y2</accession>
<reference key="1">
    <citation type="submission" date="2010-11" db="EMBL/GenBank/DDBJ databases">
        <title>Complete sequence of chromosome of Caldicellulosiruptor kristjanssonii 177R1B.</title>
        <authorList>
            <consortium name="US DOE Joint Genome Institute"/>
            <person name="Lucas S."/>
            <person name="Copeland A."/>
            <person name="Lapidus A."/>
            <person name="Cheng J.-F."/>
            <person name="Bruce D."/>
            <person name="Goodwin L."/>
            <person name="Pitluck S."/>
            <person name="Davenport K."/>
            <person name="Detter J.C."/>
            <person name="Han C."/>
            <person name="Tapia R."/>
            <person name="Land M."/>
            <person name="Hauser L."/>
            <person name="Jeffries C."/>
            <person name="Kyrpides N."/>
            <person name="Ivanova N."/>
            <person name="Mikhailova N."/>
            <person name="Blumer-Schuette S.E."/>
            <person name="Kelly R.M."/>
            <person name="Woyke T."/>
        </authorList>
    </citation>
    <scope>NUCLEOTIDE SEQUENCE</scope>
    <source>
        <strain>177R1B</strain>
    </source>
</reference>
<keyword evidence="1" id="KW-0472">Membrane</keyword>
<keyword evidence="3" id="KW-1185">Reference proteome</keyword>
<dbReference type="STRING" id="632335.Calkr_2313"/>
<feature type="transmembrane region" description="Helical" evidence="1">
    <location>
        <begin position="6"/>
        <end position="28"/>
    </location>
</feature>
<organism evidence="2 3">
    <name type="scientific">Caldicellulosiruptor acetigenus (strain ATCC 700853 / DSM 12137 / I77R1B)</name>
    <name type="common">Caldicellulosiruptor kristjanssonii</name>
    <dbReference type="NCBI Taxonomy" id="632335"/>
    <lineage>
        <taxon>Bacteria</taxon>
        <taxon>Bacillati</taxon>
        <taxon>Bacillota</taxon>
        <taxon>Bacillota incertae sedis</taxon>
        <taxon>Caldicellulosiruptorales</taxon>
        <taxon>Caldicellulosiruptoraceae</taxon>
        <taxon>Caldicellulosiruptor</taxon>
    </lineage>
</organism>
<dbReference type="HOGENOM" id="CLU_1394087_0_0_9"/>
<gene>
    <name evidence="2" type="ordered locus">Calkr_2313</name>
</gene>
<protein>
    <submittedName>
        <fullName evidence="2">Uncharacterized protein</fullName>
    </submittedName>
</protein>
<keyword evidence="1" id="KW-0812">Transmembrane</keyword>
<sequence>MFLDKSFFKFTIGFSILGILSIPFFILIKRVFMRVTVRFITFVLWSYPFYFIYKLIPDYSSLNKFIENLKLSIKPFITEEGKLFMLAILYYSSYFITFNLLFKLVSSNIFKKLFNNKFKKYEKLIIIFSNFLAPLSVAQDFKLIYISMFVFLNCFDFFNALNLNIVTDLLDKILLSYTLINELFIDYYIKSNTYQ</sequence>
<evidence type="ECO:0000256" key="1">
    <source>
        <dbReference type="SAM" id="Phobius"/>
    </source>
</evidence>
<dbReference type="KEGG" id="cki:Calkr_2313"/>
<evidence type="ECO:0000313" key="2">
    <source>
        <dbReference type="EMBL" id="ADQ41765.1"/>
    </source>
</evidence>
<keyword evidence="1" id="KW-1133">Transmembrane helix</keyword>
<feature type="transmembrane region" description="Helical" evidence="1">
    <location>
        <begin position="121"/>
        <end position="138"/>
    </location>
</feature>
<dbReference type="Proteomes" id="UP000009256">
    <property type="component" value="Chromosome"/>
</dbReference>
<feature type="transmembrane region" description="Helical" evidence="1">
    <location>
        <begin position="83"/>
        <end position="101"/>
    </location>
</feature>
<reference evidence="2 3" key="2">
    <citation type="journal article" date="2011" name="J. Bacteriol.">
        <title>Complete genome sequences for the anaerobic, extremely thermophilic plant biomass-degrading bacteria Caldicellulosiruptor hydrothermalis, Caldicellulosiruptor kristjanssonii, Caldicellulosiruptor kronotskyensis, Caldicellulosiruptor owensenis, and Caldicellulosiruptor lactoaceticus.</title>
        <authorList>
            <person name="Blumer-Schuette S.E."/>
            <person name="Ozdemir I."/>
            <person name="Mistry D."/>
            <person name="Lucas S."/>
            <person name="Lapidus A."/>
            <person name="Cheng J.F."/>
            <person name="Goodwin L.A."/>
            <person name="Pitluck S."/>
            <person name="Land M.L."/>
            <person name="Hauser L.J."/>
            <person name="Woyke T."/>
            <person name="Mikhailova N."/>
            <person name="Pati A."/>
            <person name="Kyrpides N.C."/>
            <person name="Ivanova N."/>
            <person name="Detter J.C."/>
            <person name="Walston-Davenport K."/>
            <person name="Han S."/>
            <person name="Adams M.W."/>
            <person name="Kelly R.M."/>
        </authorList>
    </citation>
    <scope>NUCLEOTIDE SEQUENCE [LARGE SCALE GENOMIC DNA]</scope>
    <source>
        <strain evidence="3">ATCC 700853 / DSM 12137 / I77R1B</strain>
    </source>
</reference>